<comment type="caution">
    <text evidence="7">The sequence shown here is derived from an EMBL/GenBank/DDBJ whole genome shotgun (WGS) entry which is preliminary data.</text>
</comment>
<dbReference type="RefSeq" id="WP_005868756.1">
    <property type="nucleotide sequence ID" value="NZ_AKFS01000083.1"/>
</dbReference>
<dbReference type="PROSITE" id="PS01071">
    <property type="entry name" value="GRPE"/>
    <property type="match status" value="1"/>
</dbReference>
<dbReference type="CDD" id="cd00446">
    <property type="entry name" value="GrpE"/>
    <property type="match status" value="1"/>
</dbReference>
<feature type="coiled-coil region" evidence="5">
    <location>
        <begin position="72"/>
        <end position="99"/>
    </location>
</feature>
<feature type="region of interest" description="Disordered" evidence="6">
    <location>
        <begin position="1"/>
        <end position="70"/>
    </location>
</feature>
<keyword evidence="2 3" id="KW-0143">Chaperone</keyword>
<sequence length="221" mass="22850">APGAGAAPGTAGEAQGSAPASDAGRGTDGETAPEGSAPASDPEGGSTASGSDGGTPVDDMGAFEEQMGDSELANALERVAAVEEQLARANADLYNLNQEYAGYVRRSKEAAPAHRASGQDEVIESLIGVLDDIDAARNHGDLDDGPFAAIAVKLEDSLRNRFELERYGAAGEDFDPALHEALMATVDADVDHPVIGQVLQPGYRRGERVIRAAKVLVRNPE</sequence>
<dbReference type="HAMAP" id="MF_01151">
    <property type="entry name" value="GrpE"/>
    <property type="match status" value="1"/>
</dbReference>
<feature type="non-terminal residue" evidence="7">
    <location>
        <position position="1"/>
    </location>
</feature>
<keyword evidence="5" id="KW-0175">Coiled coil</keyword>
<comment type="similarity">
    <text evidence="1 4">Belongs to the GrpE family.</text>
</comment>
<dbReference type="InterPro" id="IPR013805">
    <property type="entry name" value="GrpE_CC"/>
</dbReference>
<dbReference type="SUPFAM" id="SSF51064">
    <property type="entry name" value="Head domain of nucleotide exchange factor GrpE"/>
    <property type="match status" value="1"/>
</dbReference>
<evidence type="ECO:0000256" key="3">
    <source>
        <dbReference type="RuleBase" id="RU000639"/>
    </source>
</evidence>
<dbReference type="Proteomes" id="UP000004578">
    <property type="component" value="Unassembled WGS sequence"/>
</dbReference>
<dbReference type="PANTHER" id="PTHR21237:SF23">
    <property type="entry name" value="GRPE PROTEIN HOMOLOG, MITOCHONDRIAL"/>
    <property type="match status" value="1"/>
</dbReference>
<evidence type="ECO:0000256" key="5">
    <source>
        <dbReference type="SAM" id="Coils"/>
    </source>
</evidence>
<comment type="function">
    <text evidence="3">Participates actively in the response to hyperosmotic and heat shock by preventing the aggregation of stress-denatured proteins, in association with DnaK and GrpE. It is the nucleotide exchange factor for DnaK and may function as a thermosensor. Unfolded proteins bind initially to DnaJ; upon interaction with the DnaJ-bound protein, DnaK hydrolyzes its bound ATP, resulting in the formation of a stable complex. GrpE releases ADP from DnaK; ATP binding to DnaK triggers the release of the substrate protein, thus completing the reaction cycle. Several rounds of ATP-dependent interactions between DnaJ, DnaK and GrpE are required for fully efficient folding.</text>
</comment>
<protein>
    <recommendedName>
        <fullName evidence="3">Protein GrpE</fullName>
    </recommendedName>
</protein>
<evidence type="ECO:0000256" key="2">
    <source>
        <dbReference type="ARBA" id="ARBA00023186"/>
    </source>
</evidence>
<keyword evidence="8" id="KW-1185">Reference proteome</keyword>
<evidence type="ECO:0000256" key="6">
    <source>
        <dbReference type="SAM" id="MobiDB-lite"/>
    </source>
</evidence>
<dbReference type="InterPro" id="IPR009012">
    <property type="entry name" value="GrpE_head"/>
</dbReference>
<evidence type="ECO:0000313" key="8">
    <source>
        <dbReference type="Proteomes" id="UP000004578"/>
    </source>
</evidence>
<evidence type="ECO:0000256" key="1">
    <source>
        <dbReference type="ARBA" id="ARBA00009054"/>
    </source>
</evidence>
<reference evidence="7 8" key="1">
    <citation type="submission" date="2012-05" db="EMBL/GenBank/DDBJ databases">
        <authorList>
            <person name="Harkins D.M."/>
            <person name="Madupu R."/>
            <person name="Durkin A.S."/>
            <person name="Torralba M."/>
            <person name="Methe B."/>
            <person name="Sutton G.G."/>
            <person name="Nelson K.E."/>
        </authorList>
    </citation>
    <scope>NUCLEOTIDE SEQUENCE [LARGE SCALE GENOMIC DNA]</scope>
    <source>
        <strain evidence="7 8">F0490</strain>
    </source>
</reference>
<name>J1HPA0_9ACTO</name>
<keyword evidence="3" id="KW-0346">Stress response</keyword>
<accession>J1HPA0</accession>
<dbReference type="AlphaFoldDB" id="J1HPA0"/>
<proteinExistence type="inferred from homology"/>
<dbReference type="EMBL" id="AKFS01000083">
    <property type="protein sequence ID" value="EJF47423.1"/>
    <property type="molecule type" value="Genomic_DNA"/>
</dbReference>
<dbReference type="GO" id="GO:0000774">
    <property type="term" value="F:adenyl-nucleotide exchange factor activity"/>
    <property type="evidence" value="ECO:0007669"/>
    <property type="project" value="InterPro"/>
</dbReference>
<gene>
    <name evidence="7" type="primary">grpE</name>
    <name evidence="7" type="ORF">HMPREF1317_2326</name>
</gene>
<dbReference type="GO" id="GO:0006457">
    <property type="term" value="P:protein folding"/>
    <property type="evidence" value="ECO:0007669"/>
    <property type="project" value="InterPro"/>
</dbReference>
<dbReference type="PATRIC" id="fig|1125717.3.peg.616"/>
<dbReference type="PRINTS" id="PR00773">
    <property type="entry name" value="GRPEPROTEIN"/>
</dbReference>
<organism evidence="7 8">
    <name type="scientific">Schaalia georgiae F0490</name>
    <dbReference type="NCBI Taxonomy" id="1125717"/>
    <lineage>
        <taxon>Bacteria</taxon>
        <taxon>Bacillati</taxon>
        <taxon>Actinomycetota</taxon>
        <taxon>Actinomycetes</taxon>
        <taxon>Actinomycetales</taxon>
        <taxon>Actinomycetaceae</taxon>
        <taxon>Schaalia</taxon>
    </lineage>
</organism>
<dbReference type="GO" id="GO:0051082">
    <property type="term" value="F:unfolded protein binding"/>
    <property type="evidence" value="ECO:0007669"/>
    <property type="project" value="TreeGrafter"/>
</dbReference>
<dbReference type="SUPFAM" id="SSF58014">
    <property type="entry name" value="Coiled-coil domain of nucleotide exchange factor GrpE"/>
    <property type="match status" value="1"/>
</dbReference>
<dbReference type="GO" id="GO:0051087">
    <property type="term" value="F:protein-folding chaperone binding"/>
    <property type="evidence" value="ECO:0007669"/>
    <property type="project" value="InterPro"/>
</dbReference>
<dbReference type="GO" id="GO:0042803">
    <property type="term" value="F:protein homodimerization activity"/>
    <property type="evidence" value="ECO:0007669"/>
    <property type="project" value="InterPro"/>
</dbReference>
<dbReference type="InterPro" id="IPR000740">
    <property type="entry name" value="GrpE"/>
</dbReference>
<dbReference type="PANTHER" id="PTHR21237">
    <property type="entry name" value="GRPE PROTEIN"/>
    <property type="match status" value="1"/>
</dbReference>
<dbReference type="Gene3D" id="2.30.22.10">
    <property type="entry name" value="Head domain of nucleotide exchange factor GrpE"/>
    <property type="match status" value="1"/>
</dbReference>
<feature type="compositionally biased region" description="Low complexity" evidence="6">
    <location>
        <begin position="1"/>
        <end position="16"/>
    </location>
</feature>
<evidence type="ECO:0000313" key="7">
    <source>
        <dbReference type="EMBL" id="EJF47423.1"/>
    </source>
</evidence>
<dbReference type="Gene3D" id="3.90.20.20">
    <property type="match status" value="1"/>
</dbReference>
<evidence type="ECO:0000256" key="4">
    <source>
        <dbReference type="RuleBase" id="RU004478"/>
    </source>
</evidence>
<dbReference type="Pfam" id="PF01025">
    <property type="entry name" value="GrpE"/>
    <property type="match status" value="1"/>
</dbReference>